<dbReference type="KEGG" id="pxn:HU772_012505"/>
<name>A0A9E6Q1C5_9PSED</name>
<gene>
    <name evidence="2" type="ORF">HU772_012505</name>
</gene>
<protein>
    <recommendedName>
        <fullName evidence="4">Lipoprotein</fullName>
    </recommendedName>
</protein>
<sequence>MRWSMLLLLAITAIPACQGPMPAADPQMAWVDLSMPFPNDRVLLAERLDRQRLSEGRFFQVSPGSHELVVRFDYEANGGGGMSLMGGTTVRQCYLTLRYADFQAGQRYLLQARSMALTPEARLYNASRQIVAEVSEYYCLM</sequence>
<dbReference type="AlphaFoldDB" id="A0A9E6Q1C5"/>
<dbReference type="Proteomes" id="UP000633418">
    <property type="component" value="Chromosome"/>
</dbReference>
<evidence type="ECO:0000313" key="2">
    <source>
        <dbReference type="EMBL" id="QXI40844.1"/>
    </source>
</evidence>
<proteinExistence type="predicted"/>
<feature type="chain" id="PRO_5039328500" description="Lipoprotein" evidence="1">
    <location>
        <begin position="19"/>
        <end position="141"/>
    </location>
</feature>
<dbReference type="EMBL" id="CP077095">
    <property type="protein sequence ID" value="QXI40844.1"/>
    <property type="molecule type" value="Genomic_DNA"/>
</dbReference>
<dbReference type="RefSeq" id="WP_186661425.1">
    <property type="nucleotide sequence ID" value="NZ_CP077095.1"/>
</dbReference>
<evidence type="ECO:0008006" key="4">
    <source>
        <dbReference type="Google" id="ProtNLM"/>
    </source>
</evidence>
<evidence type="ECO:0000313" key="3">
    <source>
        <dbReference type="Proteomes" id="UP000633418"/>
    </source>
</evidence>
<reference evidence="2 3" key="1">
    <citation type="journal article" date="2020" name="Microorganisms">
        <title>Reliable Identification of Environmental Pseudomonas Isolates Using the rpoD Gene.</title>
        <authorList>
            <consortium name="The Broad Institute Genome Sequencing Platform"/>
            <person name="Girard L."/>
            <person name="Lood C."/>
            <person name="Rokni-Zadeh H."/>
            <person name="van Noort V."/>
            <person name="Lavigne R."/>
            <person name="De Mot R."/>
        </authorList>
    </citation>
    <scope>NUCLEOTIDE SEQUENCE [LARGE SCALE GENOMIC DNA]</scope>
    <source>
        <strain evidence="2 3">RW9S1A</strain>
    </source>
</reference>
<keyword evidence="3" id="KW-1185">Reference proteome</keyword>
<accession>A0A9E6Q1C5</accession>
<evidence type="ECO:0000256" key="1">
    <source>
        <dbReference type="SAM" id="SignalP"/>
    </source>
</evidence>
<feature type="signal peptide" evidence="1">
    <location>
        <begin position="1"/>
        <end position="18"/>
    </location>
</feature>
<organism evidence="2 3">
    <name type="scientific">Pseudomonas xantholysinigenes</name>
    <dbReference type="NCBI Taxonomy" id="2745490"/>
    <lineage>
        <taxon>Bacteria</taxon>
        <taxon>Pseudomonadati</taxon>
        <taxon>Pseudomonadota</taxon>
        <taxon>Gammaproteobacteria</taxon>
        <taxon>Pseudomonadales</taxon>
        <taxon>Pseudomonadaceae</taxon>
        <taxon>Pseudomonas</taxon>
    </lineage>
</organism>
<keyword evidence="1" id="KW-0732">Signal</keyword>
<reference evidence="2 3" key="2">
    <citation type="journal article" date="2021" name="Microorganisms">
        <title>The Ever-Expanding Pseudomonas Genus: Description of 43 New Species and Partition of the Pseudomonas putida Group.</title>
        <authorList>
            <person name="Girard L."/>
            <person name="Lood C."/>
            <person name="Hofte M."/>
            <person name="Vandamme P."/>
            <person name="Rokni-Zadeh H."/>
            <person name="van Noort V."/>
            <person name="Lavigne R."/>
            <person name="De Mot R."/>
        </authorList>
    </citation>
    <scope>NUCLEOTIDE SEQUENCE [LARGE SCALE GENOMIC DNA]</scope>
    <source>
        <strain evidence="2 3">RW9S1A</strain>
    </source>
</reference>